<evidence type="ECO:0000256" key="8">
    <source>
        <dbReference type="ARBA" id="ARBA00048679"/>
    </source>
</evidence>
<comment type="catalytic activity">
    <reaction evidence="8">
        <text>L-seryl-[protein] + ATP = O-phospho-L-seryl-[protein] + ADP + H(+)</text>
        <dbReference type="Rhea" id="RHEA:17989"/>
        <dbReference type="Rhea" id="RHEA-COMP:9863"/>
        <dbReference type="Rhea" id="RHEA-COMP:11604"/>
        <dbReference type="ChEBI" id="CHEBI:15378"/>
        <dbReference type="ChEBI" id="CHEBI:29999"/>
        <dbReference type="ChEBI" id="CHEBI:30616"/>
        <dbReference type="ChEBI" id="CHEBI:83421"/>
        <dbReference type="ChEBI" id="CHEBI:456216"/>
        <dbReference type="EC" id="2.7.11.1"/>
    </reaction>
</comment>
<dbReference type="Gene3D" id="3.30.200.20">
    <property type="entry name" value="Phosphorylase Kinase, domain 1"/>
    <property type="match status" value="1"/>
</dbReference>
<dbReference type="OrthoDB" id="9762169at2"/>
<dbReference type="SMART" id="SM00220">
    <property type="entry name" value="S_TKc"/>
    <property type="match status" value="1"/>
</dbReference>
<dbReference type="InterPro" id="IPR008271">
    <property type="entry name" value="Ser/Thr_kinase_AS"/>
</dbReference>
<dbReference type="AlphaFoldDB" id="A0A5P9QIC3"/>
<evidence type="ECO:0000256" key="9">
    <source>
        <dbReference type="SAM" id="MobiDB-lite"/>
    </source>
</evidence>
<name>A0A5P9QIC3_9MICO</name>
<gene>
    <name evidence="12" type="ORF">KDY119_03762</name>
</gene>
<feature type="transmembrane region" description="Helical" evidence="10">
    <location>
        <begin position="426"/>
        <end position="446"/>
    </location>
</feature>
<keyword evidence="10" id="KW-1133">Transmembrane helix</keyword>
<evidence type="ECO:0000256" key="10">
    <source>
        <dbReference type="SAM" id="Phobius"/>
    </source>
</evidence>
<feature type="region of interest" description="Disordered" evidence="9">
    <location>
        <begin position="274"/>
        <end position="373"/>
    </location>
</feature>
<dbReference type="SUPFAM" id="SSF56112">
    <property type="entry name" value="Protein kinase-like (PK-like)"/>
    <property type="match status" value="1"/>
</dbReference>
<keyword evidence="4" id="KW-0547">Nucleotide-binding</keyword>
<dbReference type="KEGG" id="lxl:KDY119_03762"/>
<evidence type="ECO:0000256" key="4">
    <source>
        <dbReference type="ARBA" id="ARBA00022741"/>
    </source>
</evidence>
<dbReference type="InterPro" id="IPR000719">
    <property type="entry name" value="Prot_kinase_dom"/>
</dbReference>
<keyword evidence="2 12" id="KW-0723">Serine/threonine-protein kinase</keyword>
<dbReference type="GO" id="GO:0004674">
    <property type="term" value="F:protein serine/threonine kinase activity"/>
    <property type="evidence" value="ECO:0007669"/>
    <property type="project" value="UniProtKB-KW"/>
</dbReference>
<dbReference type="Gene3D" id="1.10.510.10">
    <property type="entry name" value="Transferase(Phosphotransferase) domain 1"/>
    <property type="match status" value="1"/>
</dbReference>
<accession>A0A5P9QIC3</accession>
<protein>
    <recommendedName>
        <fullName evidence="1">non-specific serine/threonine protein kinase</fullName>
        <ecNumber evidence="1">2.7.11.1</ecNumber>
    </recommendedName>
</protein>
<dbReference type="PANTHER" id="PTHR43289:SF6">
    <property type="entry name" value="SERINE_THREONINE-PROTEIN KINASE NEKL-3"/>
    <property type="match status" value="1"/>
</dbReference>
<evidence type="ECO:0000256" key="2">
    <source>
        <dbReference type="ARBA" id="ARBA00022527"/>
    </source>
</evidence>
<proteinExistence type="predicted"/>
<evidence type="ECO:0000256" key="6">
    <source>
        <dbReference type="ARBA" id="ARBA00022840"/>
    </source>
</evidence>
<reference evidence="12 13" key="1">
    <citation type="submission" date="2019-10" db="EMBL/GenBank/DDBJ databases">
        <title>Genome sequence of Luteimicrobium xylanilyticum HY-24.</title>
        <authorList>
            <person name="Kim D.Y."/>
            <person name="Park H.-Y."/>
        </authorList>
    </citation>
    <scope>NUCLEOTIDE SEQUENCE [LARGE SCALE GENOMIC DNA]</scope>
    <source>
        <strain evidence="12 13">HY-24</strain>
    </source>
</reference>
<sequence length="487" mass="51307">MKPTQGLSLGNRYRLVRRIAVGGMGEVWVATDTALGREVAVKVLREEFAGNVDFLQRLRTEARNNARLSHPGIAQMYDYGEQAGSGYLVMELVIGEPMSDLLEREPVLQAHRLVPILTKAARGLAAAHEAGVVHRDVKPGNILLARAGGVKLTDFGVSLASNQVPMTATGMVMGTAQYLSPEQAIGKPATPASDLYALGIVAYESLVGRRPFTGPTPVDIAVAHVNQPVPALPATVDKELGALVLSMLAKDPMRRPSSAAELADTLEEIGLRLARSRRSAGPRATSTITAPPEQRAWPPRSAAAKPEARTQPAEDDAPRAYPSRRVVQSRAAERSSARPAGRHREHVAERPSSRRPTAHATTPARSPRSAAPDLFGGEAEAVAPTEVPATRAAARAAQGVGLAGRSGGTAGPRSLPGIFGMRLGGFPWPAVALVVLVLVVLVAAILGGAKGHDRSEGLDLHPHGDGMIFLSMASPHALGYPSNEKDT</sequence>
<dbReference type="RefSeq" id="WP_153022640.1">
    <property type="nucleotide sequence ID" value="NZ_BAABIH010000007.1"/>
</dbReference>
<dbReference type="EMBL" id="CP045529">
    <property type="protein sequence ID" value="QFV00226.1"/>
    <property type="molecule type" value="Genomic_DNA"/>
</dbReference>
<dbReference type="PROSITE" id="PS50011">
    <property type="entry name" value="PROTEIN_KINASE_DOM"/>
    <property type="match status" value="1"/>
</dbReference>
<evidence type="ECO:0000256" key="7">
    <source>
        <dbReference type="ARBA" id="ARBA00047899"/>
    </source>
</evidence>
<dbReference type="GO" id="GO:0005524">
    <property type="term" value="F:ATP binding"/>
    <property type="evidence" value="ECO:0007669"/>
    <property type="project" value="UniProtKB-KW"/>
</dbReference>
<keyword evidence="3 12" id="KW-0808">Transferase</keyword>
<keyword evidence="10" id="KW-0812">Transmembrane</keyword>
<keyword evidence="6" id="KW-0067">ATP-binding</keyword>
<organism evidence="12 13">
    <name type="scientific">Luteimicrobium xylanilyticum</name>
    <dbReference type="NCBI Taxonomy" id="1133546"/>
    <lineage>
        <taxon>Bacteria</taxon>
        <taxon>Bacillati</taxon>
        <taxon>Actinomycetota</taxon>
        <taxon>Actinomycetes</taxon>
        <taxon>Micrococcales</taxon>
        <taxon>Luteimicrobium</taxon>
    </lineage>
</organism>
<dbReference type="PANTHER" id="PTHR43289">
    <property type="entry name" value="MITOGEN-ACTIVATED PROTEIN KINASE KINASE KINASE 20-RELATED"/>
    <property type="match status" value="1"/>
</dbReference>
<dbReference type="GO" id="GO:0045717">
    <property type="term" value="P:negative regulation of fatty acid biosynthetic process"/>
    <property type="evidence" value="ECO:0007669"/>
    <property type="project" value="UniProtKB-ARBA"/>
</dbReference>
<dbReference type="Pfam" id="PF00069">
    <property type="entry name" value="Pkinase"/>
    <property type="match status" value="1"/>
</dbReference>
<evidence type="ECO:0000313" key="12">
    <source>
        <dbReference type="EMBL" id="QFV00226.1"/>
    </source>
</evidence>
<comment type="catalytic activity">
    <reaction evidence="7">
        <text>L-threonyl-[protein] + ATP = O-phospho-L-threonyl-[protein] + ADP + H(+)</text>
        <dbReference type="Rhea" id="RHEA:46608"/>
        <dbReference type="Rhea" id="RHEA-COMP:11060"/>
        <dbReference type="Rhea" id="RHEA-COMP:11605"/>
        <dbReference type="ChEBI" id="CHEBI:15378"/>
        <dbReference type="ChEBI" id="CHEBI:30013"/>
        <dbReference type="ChEBI" id="CHEBI:30616"/>
        <dbReference type="ChEBI" id="CHEBI:61977"/>
        <dbReference type="ChEBI" id="CHEBI:456216"/>
        <dbReference type="EC" id="2.7.11.1"/>
    </reaction>
</comment>
<dbReference type="Proteomes" id="UP000326702">
    <property type="component" value="Chromosome"/>
</dbReference>
<keyword evidence="5 12" id="KW-0418">Kinase</keyword>
<evidence type="ECO:0000256" key="5">
    <source>
        <dbReference type="ARBA" id="ARBA00022777"/>
    </source>
</evidence>
<keyword evidence="13" id="KW-1185">Reference proteome</keyword>
<evidence type="ECO:0000256" key="1">
    <source>
        <dbReference type="ARBA" id="ARBA00012513"/>
    </source>
</evidence>
<dbReference type="FunFam" id="1.10.510.10:FF:000021">
    <property type="entry name" value="Serine/threonine protein kinase"/>
    <property type="match status" value="1"/>
</dbReference>
<evidence type="ECO:0000259" key="11">
    <source>
        <dbReference type="PROSITE" id="PS50011"/>
    </source>
</evidence>
<dbReference type="CDD" id="cd14014">
    <property type="entry name" value="STKc_PknB_like"/>
    <property type="match status" value="1"/>
</dbReference>
<feature type="domain" description="Protein kinase" evidence="11">
    <location>
        <begin position="13"/>
        <end position="269"/>
    </location>
</feature>
<dbReference type="GO" id="GO:0106310">
    <property type="term" value="F:protein serine kinase activity"/>
    <property type="evidence" value="ECO:0007669"/>
    <property type="project" value="RHEA"/>
</dbReference>
<dbReference type="PROSITE" id="PS00108">
    <property type="entry name" value="PROTEIN_KINASE_ST"/>
    <property type="match status" value="1"/>
</dbReference>
<dbReference type="InterPro" id="IPR011009">
    <property type="entry name" value="Kinase-like_dom_sf"/>
</dbReference>
<evidence type="ECO:0000313" key="13">
    <source>
        <dbReference type="Proteomes" id="UP000326702"/>
    </source>
</evidence>
<keyword evidence="10" id="KW-0472">Membrane</keyword>
<evidence type="ECO:0000256" key="3">
    <source>
        <dbReference type="ARBA" id="ARBA00022679"/>
    </source>
</evidence>
<dbReference type="EC" id="2.7.11.1" evidence="1"/>
<dbReference type="FunFam" id="3.30.200.20:FF:000035">
    <property type="entry name" value="Serine/threonine protein kinase Stk1"/>
    <property type="match status" value="1"/>
</dbReference>